<keyword evidence="2" id="KW-1185">Reference proteome</keyword>
<dbReference type="EMBL" id="JBHUDJ010000014">
    <property type="protein sequence ID" value="MFD1589224.1"/>
    <property type="molecule type" value="Genomic_DNA"/>
</dbReference>
<dbReference type="InterPro" id="IPR019587">
    <property type="entry name" value="Polyketide_cyclase/dehydratase"/>
</dbReference>
<evidence type="ECO:0000313" key="1">
    <source>
        <dbReference type="EMBL" id="MFD1589224.1"/>
    </source>
</evidence>
<protein>
    <submittedName>
        <fullName evidence="1">CoxG family protein</fullName>
    </submittedName>
</protein>
<dbReference type="Proteomes" id="UP001597119">
    <property type="component" value="Unassembled WGS sequence"/>
</dbReference>
<dbReference type="AlphaFoldDB" id="A0ABD6CGQ4"/>
<dbReference type="InterPro" id="IPR023393">
    <property type="entry name" value="START-like_dom_sf"/>
</dbReference>
<proteinExistence type="predicted"/>
<organism evidence="1 2">
    <name type="scientific">Halorientalis brevis</name>
    <dbReference type="NCBI Taxonomy" id="1126241"/>
    <lineage>
        <taxon>Archaea</taxon>
        <taxon>Methanobacteriati</taxon>
        <taxon>Methanobacteriota</taxon>
        <taxon>Stenosarchaea group</taxon>
        <taxon>Halobacteria</taxon>
        <taxon>Halobacteriales</taxon>
        <taxon>Haloarculaceae</taxon>
        <taxon>Halorientalis</taxon>
    </lineage>
</organism>
<dbReference type="Gene3D" id="3.30.530.20">
    <property type="match status" value="1"/>
</dbReference>
<dbReference type="Pfam" id="PF10604">
    <property type="entry name" value="Polyketide_cyc2"/>
    <property type="match status" value="1"/>
</dbReference>
<dbReference type="SUPFAM" id="SSF55961">
    <property type="entry name" value="Bet v1-like"/>
    <property type="match status" value="1"/>
</dbReference>
<dbReference type="RefSeq" id="WP_247378920.1">
    <property type="nucleotide sequence ID" value="NZ_JALLGV010000005.1"/>
</dbReference>
<evidence type="ECO:0000313" key="2">
    <source>
        <dbReference type="Proteomes" id="UP001597119"/>
    </source>
</evidence>
<sequence>MTVRVERTFELPAEPEEVWSFIADPEKRARPISVVTDFEQTGEHAATWYLKLPIPVVDRSIAVETEDTQFEPPTEVEFVGRSKVMRVVGEHELEPIDGGTRLITRFTVDGKLPGVERYFKRNMDQELHNIEQALLVDLGIEA</sequence>
<gene>
    <name evidence="1" type="ORF">ACFR9U_19780</name>
</gene>
<name>A0ABD6CGQ4_9EURY</name>
<accession>A0ABD6CGQ4</accession>
<reference evidence="1 2" key="1">
    <citation type="journal article" date="2019" name="Int. J. Syst. Evol. Microbiol.">
        <title>The Global Catalogue of Microorganisms (GCM) 10K type strain sequencing project: providing services to taxonomists for standard genome sequencing and annotation.</title>
        <authorList>
            <consortium name="The Broad Institute Genomics Platform"/>
            <consortium name="The Broad Institute Genome Sequencing Center for Infectious Disease"/>
            <person name="Wu L."/>
            <person name="Ma J."/>
        </authorList>
    </citation>
    <scope>NUCLEOTIDE SEQUENCE [LARGE SCALE GENOMIC DNA]</scope>
    <source>
        <strain evidence="1 2">CGMCC 1.12125</strain>
    </source>
</reference>
<comment type="caution">
    <text evidence="1">The sequence shown here is derived from an EMBL/GenBank/DDBJ whole genome shotgun (WGS) entry which is preliminary data.</text>
</comment>
<dbReference type="CDD" id="cd07812">
    <property type="entry name" value="SRPBCC"/>
    <property type="match status" value="1"/>
</dbReference>